<keyword evidence="2 5" id="KW-0012">Acyltransferase</keyword>
<feature type="active site" evidence="2 3">
    <location>
        <position position="298"/>
    </location>
</feature>
<keyword evidence="2" id="KW-0486">Methionine biosynthesis</keyword>
<feature type="binding site" evidence="2">
    <location>
        <position position="328"/>
    </location>
    <ligand>
        <name>substrate</name>
    </ligand>
</feature>
<organism evidence="5 6">
    <name type="scientific">Deinobacterium chartae</name>
    <dbReference type="NCBI Taxonomy" id="521158"/>
    <lineage>
        <taxon>Bacteria</taxon>
        <taxon>Thermotogati</taxon>
        <taxon>Deinococcota</taxon>
        <taxon>Deinococci</taxon>
        <taxon>Deinococcales</taxon>
        <taxon>Deinococcaceae</taxon>
        <taxon>Deinobacterium</taxon>
    </lineage>
</organism>
<keyword evidence="2" id="KW-0028">Amino-acid biosynthesis</keyword>
<dbReference type="GO" id="GO:0009092">
    <property type="term" value="P:homoserine metabolic process"/>
    <property type="evidence" value="ECO:0007669"/>
    <property type="project" value="TreeGrafter"/>
</dbReference>
<dbReference type="PIRSF" id="PIRSF000443">
    <property type="entry name" value="Homoser_Ac_trans"/>
    <property type="match status" value="1"/>
</dbReference>
<comment type="function">
    <text evidence="2">Transfers an acetyl group from acetyl-CoA to L-homoserine, forming acetyl-L-homoserine.</text>
</comment>
<name>A0A841HTD1_9DEIO</name>
<evidence type="ECO:0000256" key="2">
    <source>
        <dbReference type="HAMAP-Rule" id="MF_00296"/>
    </source>
</evidence>
<sequence>MTAFAPRLAHGRRGEVGASFTAAPGAPRLATLFRDHDLLLDCGVRLRDVRVAFHSYGRLNASGDNALLVLHALTGTSAVHEWWPDLLGEGRALDTATRFVVCANVLGGCAGSSGPADFGLLDLSIYDMVRVQRELLRELGVSRASVVGGSMGGMQALAWLSLYPSFLERAAVIAAPYRQSAWARGLNVAARAAIENDPAWSGGNYREQPGGLAVARQIAMLSYRSPLSLELSQGGESPACPGRPAVETYLHYQGEKLRGRFDANSYLLLTRAMDAFVVPDYVLVANRVPTLVVGVSSDVLYPAAELRLLASRLSRAEYWELHSPHGHDAFLIEGEVLGRRLRHFLRG</sequence>
<dbReference type="InterPro" id="IPR029058">
    <property type="entry name" value="AB_hydrolase_fold"/>
</dbReference>
<dbReference type="Pfam" id="PF00561">
    <property type="entry name" value="Abhydrolase_1"/>
    <property type="match status" value="1"/>
</dbReference>
<feature type="active site" description="Nucleophile" evidence="2 3">
    <location>
        <position position="150"/>
    </location>
</feature>
<comment type="similarity">
    <text evidence="2">Belongs to the AB hydrolase superfamily. MetX family.</text>
</comment>
<keyword evidence="6" id="KW-1185">Reference proteome</keyword>
<dbReference type="InterPro" id="IPR008220">
    <property type="entry name" value="HAT_MetX-like"/>
</dbReference>
<dbReference type="InterPro" id="IPR000073">
    <property type="entry name" value="AB_hydrolase_1"/>
</dbReference>
<dbReference type="GO" id="GO:0005737">
    <property type="term" value="C:cytoplasm"/>
    <property type="evidence" value="ECO:0007669"/>
    <property type="project" value="UniProtKB-SubCell"/>
</dbReference>
<proteinExistence type="inferred from homology"/>
<dbReference type="GO" id="GO:0004414">
    <property type="term" value="F:homoserine O-acetyltransferase activity"/>
    <property type="evidence" value="ECO:0007669"/>
    <property type="project" value="UniProtKB-UniRule"/>
</dbReference>
<dbReference type="AlphaFoldDB" id="A0A841HTD1"/>
<evidence type="ECO:0000256" key="3">
    <source>
        <dbReference type="PIRSR" id="PIRSR000443-1"/>
    </source>
</evidence>
<feature type="domain" description="AB hydrolase-1" evidence="4">
    <location>
        <begin position="65"/>
        <end position="331"/>
    </location>
</feature>
<dbReference type="EC" id="2.3.1.31" evidence="2"/>
<comment type="caution">
    <text evidence="2">Lacks conserved residue(s) required for the propagation of feature annotation.</text>
</comment>
<evidence type="ECO:0000313" key="5">
    <source>
        <dbReference type="EMBL" id="MBB6096671.1"/>
    </source>
</evidence>
<dbReference type="EMBL" id="JACHHG010000001">
    <property type="protein sequence ID" value="MBB6096671.1"/>
    <property type="molecule type" value="Genomic_DNA"/>
</dbReference>
<dbReference type="PANTHER" id="PTHR32268">
    <property type="entry name" value="HOMOSERINE O-ACETYLTRANSFERASE"/>
    <property type="match status" value="1"/>
</dbReference>
<comment type="pathway">
    <text evidence="2">Amino-acid biosynthesis; L-methionine biosynthesis via de novo pathway; O-acetyl-L-homoserine from L-homoserine: step 1/1.</text>
</comment>
<keyword evidence="2" id="KW-0963">Cytoplasm</keyword>
<evidence type="ECO:0000256" key="1">
    <source>
        <dbReference type="ARBA" id="ARBA00022679"/>
    </source>
</evidence>
<comment type="catalytic activity">
    <reaction evidence="2">
        <text>L-homoserine + acetyl-CoA = O-acetyl-L-homoserine + CoA</text>
        <dbReference type="Rhea" id="RHEA:13701"/>
        <dbReference type="ChEBI" id="CHEBI:57287"/>
        <dbReference type="ChEBI" id="CHEBI:57288"/>
        <dbReference type="ChEBI" id="CHEBI:57476"/>
        <dbReference type="ChEBI" id="CHEBI:57716"/>
        <dbReference type="EC" id="2.3.1.31"/>
    </reaction>
</comment>
<feature type="binding site" evidence="2">
    <location>
        <position position="216"/>
    </location>
    <ligand>
        <name>substrate</name>
    </ligand>
</feature>
<keyword evidence="1 2" id="KW-0808">Transferase</keyword>
<comment type="subcellular location">
    <subcellularLocation>
        <location evidence="2">Cytoplasm</location>
    </subcellularLocation>
</comment>
<feature type="active site" evidence="2 3">
    <location>
        <position position="327"/>
    </location>
</feature>
<dbReference type="Proteomes" id="UP000569951">
    <property type="component" value="Unassembled WGS sequence"/>
</dbReference>
<reference evidence="5 6" key="1">
    <citation type="submission" date="2020-08" db="EMBL/GenBank/DDBJ databases">
        <title>Genomic Encyclopedia of Type Strains, Phase IV (KMG-IV): sequencing the most valuable type-strain genomes for metagenomic binning, comparative biology and taxonomic classification.</title>
        <authorList>
            <person name="Goeker M."/>
        </authorList>
    </citation>
    <scope>NUCLEOTIDE SEQUENCE [LARGE SCALE GENOMIC DNA]</scope>
    <source>
        <strain evidence="5 6">DSM 21458</strain>
    </source>
</reference>
<dbReference type="SUPFAM" id="SSF53474">
    <property type="entry name" value="alpha/beta-Hydrolases"/>
    <property type="match status" value="1"/>
</dbReference>
<comment type="caution">
    <text evidence="5">The sequence shown here is derived from an EMBL/GenBank/DDBJ whole genome shotgun (WGS) entry which is preliminary data.</text>
</comment>
<gene>
    <name evidence="2" type="primary">metXA</name>
    <name evidence="5" type="ORF">HNR42_000083</name>
</gene>
<dbReference type="GO" id="GO:0009086">
    <property type="term" value="P:methionine biosynthetic process"/>
    <property type="evidence" value="ECO:0007669"/>
    <property type="project" value="UniProtKB-UniRule"/>
</dbReference>
<dbReference type="UniPathway" id="UPA00051">
    <property type="reaction ID" value="UER00074"/>
</dbReference>
<dbReference type="Gene3D" id="3.40.50.1820">
    <property type="entry name" value="alpha/beta hydrolase"/>
    <property type="match status" value="1"/>
</dbReference>
<dbReference type="HAMAP" id="MF_00296">
    <property type="entry name" value="MetX_acyltransf"/>
    <property type="match status" value="1"/>
</dbReference>
<accession>A0A841HTD1</accession>
<dbReference type="RefSeq" id="WP_183983377.1">
    <property type="nucleotide sequence ID" value="NZ_JACHHG010000001.1"/>
</dbReference>
<protein>
    <recommendedName>
        <fullName evidence="2">Homoserine O-acetyltransferase</fullName>
        <shortName evidence="2">HAT</shortName>
        <ecNumber evidence="2">2.3.1.31</ecNumber>
    </recommendedName>
    <alternativeName>
        <fullName evidence="2">Homoserine transacetylase</fullName>
        <shortName evidence="2">HTA</shortName>
    </alternativeName>
</protein>
<evidence type="ECO:0000313" key="6">
    <source>
        <dbReference type="Proteomes" id="UP000569951"/>
    </source>
</evidence>
<evidence type="ECO:0000259" key="4">
    <source>
        <dbReference type="Pfam" id="PF00561"/>
    </source>
</evidence>
<dbReference type="PANTHER" id="PTHR32268:SF11">
    <property type="entry name" value="HOMOSERINE O-ACETYLTRANSFERASE"/>
    <property type="match status" value="1"/>
</dbReference>
<dbReference type="NCBIfam" id="TIGR01392">
    <property type="entry name" value="homoserO_Ac_trn"/>
    <property type="match status" value="1"/>
</dbReference>
<comment type="subunit">
    <text evidence="2">Homodimer.</text>
</comment>